<dbReference type="EMBL" id="AK418039">
    <property type="protein sequence ID" value="BAN21254.1"/>
    <property type="molecule type" value="mRNA"/>
</dbReference>
<evidence type="ECO:0000256" key="5">
    <source>
        <dbReference type="PIRNR" id="PIRNR017179"/>
    </source>
</evidence>
<dbReference type="InterPro" id="IPR002999">
    <property type="entry name" value="Tudor"/>
</dbReference>
<keyword evidence="4" id="KW-0677">Repeat</keyword>
<evidence type="ECO:0000256" key="1">
    <source>
        <dbReference type="ARBA" id="ARBA00004496"/>
    </source>
</evidence>
<evidence type="ECO:0000259" key="6">
    <source>
        <dbReference type="PROSITE" id="PS50304"/>
    </source>
</evidence>
<dbReference type="SUPFAM" id="SSF50199">
    <property type="entry name" value="Staphylococcal nuclease"/>
    <property type="match status" value="5"/>
</dbReference>
<dbReference type="GO" id="GO:0005634">
    <property type="term" value="C:nucleus"/>
    <property type="evidence" value="ECO:0007669"/>
    <property type="project" value="TreeGrafter"/>
</dbReference>
<protein>
    <recommendedName>
        <fullName evidence="2">Staphylococcal nuclease domain-containing protein 1</fullName>
    </recommendedName>
</protein>
<dbReference type="CDD" id="cd20433">
    <property type="entry name" value="Tudor_TDRD11"/>
    <property type="match status" value="1"/>
</dbReference>
<dbReference type="InterPro" id="IPR035437">
    <property type="entry name" value="SNase_OB-fold_sf"/>
</dbReference>
<evidence type="ECO:0000313" key="8">
    <source>
        <dbReference type="EMBL" id="BAN21254.1"/>
    </source>
</evidence>
<dbReference type="FunFam" id="2.40.50.90:FF:000002">
    <property type="entry name" value="Staphylococcal nuclease domain-containing protein"/>
    <property type="match status" value="1"/>
</dbReference>
<keyword evidence="3 5" id="KW-0963">Cytoplasm</keyword>
<organism evidence="8">
    <name type="scientific">Riptortus pedestris</name>
    <name type="common">Bean bug</name>
    <dbReference type="NCBI Taxonomy" id="329032"/>
    <lineage>
        <taxon>Eukaryota</taxon>
        <taxon>Metazoa</taxon>
        <taxon>Ecdysozoa</taxon>
        <taxon>Arthropoda</taxon>
        <taxon>Hexapoda</taxon>
        <taxon>Insecta</taxon>
        <taxon>Pterygota</taxon>
        <taxon>Neoptera</taxon>
        <taxon>Paraneoptera</taxon>
        <taxon>Hemiptera</taxon>
        <taxon>Heteroptera</taxon>
        <taxon>Panheteroptera</taxon>
        <taxon>Pentatomomorpha</taxon>
        <taxon>Coreoidea</taxon>
        <taxon>Alydidae</taxon>
        <taxon>Riptortus</taxon>
    </lineage>
</organism>
<dbReference type="CDD" id="cd00175">
    <property type="entry name" value="SNc"/>
    <property type="match status" value="1"/>
</dbReference>
<accession>R4WE27</accession>
<dbReference type="Pfam" id="PF00567">
    <property type="entry name" value="TUDOR"/>
    <property type="match status" value="1"/>
</dbReference>
<sequence>MSAPQPPQPETPVTLNRGVVKQVLSGDTVVIRGVPKGGPPPEKTFSMSSLVAPKLAKRPQAPGSNPDEDEPYAWEAREFLRRKVIGQTVLFTVPKERAANQNRDYGTLFIDHPNGVRENINELMVKEGLVTVRTVAGSKDPVLQQLTELQDQAKAAKKGKWSDEASTHVRQIKWAVEGDKMLNFVDKTEGKPINAIIEHVRDGSTVRAFLLPDFTYITLMMSGIRCPANKLDSDGRPDTSVKVEFADEAKYFTEARLLQQDVEIVLESVNNNNFVGTVLHPKGNIAEELLKNGYAHCVDWSIAMMKKADADKLRQAEKLAKEKRLRIWKDWTPPPQISDKEFTGTVVEVVNGDALMVKLPNGTVKKIFLASIRPPREQNVSTEERTPAPPRAGRARPLYDIPWMFEAREYLRKKLIGKKVNVTVDYIQPARDSLPEKTCCTVAISSVNIAEALVSKGLATVVRYRQNDDQRASAYDALLAAENKAAKSMRGVHAKKDIPIHRVNDITADPAKAKNLLPHIMRNSRIEALVEFVVNGSRMRLYVPKDSHLITFLLSGIEVRCDKNAAVNTEEAALQFTRDKCMQREVEIQVEGTDRNGNFIGWLWVDNVNLSVALVEAGLARIHATGENSRYAKDLLNAKNIAKAKGLWKYEEKEEKTETIEEDKAVDRKTDYKEVYVVEVSEIGFYCQIAASGSKLNALQAKMAQEMAANPPLPGAYSPKKGDLCAAKYPADNMWYRAKVEKVTGGGKVSVFYIDYGNRADIQSTQCAPLPPGLDINTDKPYANHYTLAFVSLPKELEDIKAAEFEFKESVVDRTLLLNVEYDISGVRHATLLVPETEKDKEKLDIGKSLVADGFLLVSKRREKRFEKIMIDYMAAQEEAKKKHLGIWQYGDIREDDDKEFGMGR</sequence>
<feature type="domain" description="TNase-like" evidence="7">
    <location>
        <begin position="14"/>
        <end position="163"/>
    </location>
</feature>
<dbReference type="GO" id="GO:0004518">
    <property type="term" value="F:nuclease activity"/>
    <property type="evidence" value="ECO:0007669"/>
    <property type="project" value="TreeGrafter"/>
</dbReference>
<dbReference type="Gene3D" id="2.40.50.90">
    <property type="match status" value="5"/>
</dbReference>
<dbReference type="GO" id="GO:0031047">
    <property type="term" value="P:regulatory ncRNA-mediated gene silencing"/>
    <property type="evidence" value="ECO:0007669"/>
    <property type="project" value="UniProtKB-UniRule"/>
</dbReference>
<feature type="domain" description="TNase-like" evidence="7">
    <location>
        <begin position="191"/>
        <end position="330"/>
    </location>
</feature>
<dbReference type="PANTHER" id="PTHR12302">
    <property type="entry name" value="EBNA2 BINDING PROTEIN P100"/>
    <property type="match status" value="1"/>
</dbReference>
<dbReference type="GO" id="GO:0031332">
    <property type="term" value="C:RNAi effector complex"/>
    <property type="evidence" value="ECO:0007669"/>
    <property type="project" value="InterPro"/>
</dbReference>
<feature type="domain" description="Tudor" evidence="6">
    <location>
        <begin position="718"/>
        <end position="777"/>
    </location>
</feature>
<dbReference type="PROSITE" id="PS50304">
    <property type="entry name" value="TUDOR"/>
    <property type="match status" value="1"/>
</dbReference>
<feature type="domain" description="TNase-like" evidence="7">
    <location>
        <begin position="524"/>
        <end position="652"/>
    </location>
</feature>
<dbReference type="Gene3D" id="2.30.30.140">
    <property type="match status" value="1"/>
</dbReference>
<dbReference type="GO" id="GO:0005829">
    <property type="term" value="C:cytosol"/>
    <property type="evidence" value="ECO:0007669"/>
    <property type="project" value="UniProtKB-UniRule"/>
</dbReference>
<dbReference type="SMART" id="SM00318">
    <property type="entry name" value="SNc"/>
    <property type="match status" value="4"/>
</dbReference>
<dbReference type="SUPFAM" id="SSF63748">
    <property type="entry name" value="Tudor/PWWP/MBT"/>
    <property type="match status" value="1"/>
</dbReference>
<dbReference type="InterPro" id="IPR016071">
    <property type="entry name" value="Staphylococal_nuclease_OB-fold"/>
</dbReference>
<dbReference type="InterPro" id="IPR016685">
    <property type="entry name" value="Silence_cplx_Nase-comp_TudorSN"/>
</dbReference>
<dbReference type="PIRSF" id="PIRSF017179">
    <property type="entry name" value="RISC-Tudor-SN"/>
    <property type="match status" value="1"/>
</dbReference>
<feature type="domain" description="TNase-like" evidence="7">
    <location>
        <begin position="340"/>
        <end position="495"/>
    </location>
</feature>
<dbReference type="Pfam" id="PF00565">
    <property type="entry name" value="SNase"/>
    <property type="match status" value="4"/>
</dbReference>
<dbReference type="PROSITE" id="PS50830">
    <property type="entry name" value="TNASE_3"/>
    <property type="match status" value="4"/>
</dbReference>
<dbReference type="PANTHER" id="PTHR12302:SF2">
    <property type="entry name" value="STAPHYLOCOCCAL NUCLEASE DOMAIN-CONTAINING PROTEIN 1"/>
    <property type="match status" value="1"/>
</dbReference>
<reference evidence="8" key="1">
    <citation type="journal article" date="2013" name="PLoS ONE">
        <title>Gene expression in gut symbiotic organ of stinkbug affected by extracellular bacterial symbiont.</title>
        <authorList>
            <person name="Futahashi R."/>
            <person name="Tanaka K."/>
            <person name="Tanahashi M."/>
            <person name="Nikoh N."/>
            <person name="Kikuchi Y."/>
            <person name="Lee B.L."/>
            <person name="Fukatsu T."/>
        </authorList>
    </citation>
    <scope>NUCLEOTIDE SEQUENCE</scope>
    <source>
        <tissue evidence="8">Midgut</tissue>
    </source>
</reference>
<dbReference type="GO" id="GO:0003723">
    <property type="term" value="F:RNA binding"/>
    <property type="evidence" value="ECO:0007669"/>
    <property type="project" value="UniProtKB-UniRule"/>
</dbReference>
<dbReference type="SMART" id="SM00333">
    <property type="entry name" value="TUDOR"/>
    <property type="match status" value="1"/>
</dbReference>
<name>R4WE27_RIPPE</name>
<evidence type="ECO:0000256" key="2">
    <source>
        <dbReference type="ARBA" id="ARBA00017230"/>
    </source>
</evidence>
<dbReference type="FunFam" id="2.40.50.90:FF:000001">
    <property type="entry name" value="Staphylococcal nuclease domain-containing protein"/>
    <property type="match status" value="1"/>
</dbReference>
<dbReference type="FunFam" id="2.40.50.90:FF:000018">
    <property type="entry name" value="Ribonuclease"/>
    <property type="match status" value="1"/>
</dbReference>
<dbReference type="InterPro" id="IPR047386">
    <property type="entry name" value="Tudor_TDRD11"/>
</dbReference>
<dbReference type="GO" id="GO:0006402">
    <property type="term" value="P:mRNA catabolic process"/>
    <property type="evidence" value="ECO:0007669"/>
    <property type="project" value="UniProtKB-UniRule"/>
</dbReference>
<dbReference type="FunFam" id="2.30.30.140:FF:000018">
    <property type="entry name" value="Serine/threonine-protein kinase 31"/>
    <property type="match status" value="1"/>
</dbReference>
<evidence type="ECO:0000256" key="3">
    <source>
        <dbReference type="ARBA" id="ARBA00022490"/>
    </source>
</evidence>
<evidence type="ECO:0000259" key="7">
    <source>
        <dbReference type="PROSITE" id="PS50830"/>
    </source>
</evidence>
<proteinExistence type="evidence at transcript level"/>
<comment type="subcellular location">
    <subcellularLocation>
        <location evidence="1 5">Cytoplasm</location>
    </subcellularLocation>
</comment>
<evidence type="ECO:0000256" key="4">
    <source>
        <dbReference type="ARBA" id="ARBA00022737"/>
    </source>
</evidence>
<dbReference type="AlphaFoldDB" id="R4WE27"/>